<keyword evidence="2" id="KW-1185">Reference proteome</keyword>
<evidence type="ECO:0000313" key="1">
    <source>
        <dbReference type="EMBL" id="KAI5065388.1"/>
    </source>
</evidence>
<proteinExistence type="predicted"/>
<comment type="caution">
    <text evidence="1">The sequence shown here is derived from an EMBL/GenBank/DDBJ whole genome shotgun (WGS) entry which is preliminary data.</text>
</comment>
<reference evidence="1" key="1">
    <citation type="submission" date="2021-01" db="EMBL/GenBank/DDBJ databases">
        <title>Adiantum capillus-veneris genome.</title>
        <authorList>
            <person name="Fang Y."/>
            <person name="Liao Q."/>
        </authorList>
    </citation>
    <scope>NUCLEOTIDE SEQUENCE</scope>
    <source>
        <strain evidence="1">H3</strain>
        <tissue evidence="1">Leaf</tissue>
    </source>
</reference>
<dbReference type="Proteomes" id="UP000886520">
    <property type="component" value="Chromosome 19"/>
</dbReference>
<evidence type="ECO:0000313" key="2">
    <source>
        <dbReference type="Proteomes" id="UP000886520"/>
    </source>
</evidence>
<protein>
    <submittedName>
        <fullName evidence="1">Uncharacterized protein</fullName>
    </submittedName>
</protein>
<dbReference type="EMBL" id="JABFUD020000019">
    <property type="protein sequence ID" value="KAI5065388.1"/>
    <property type="molecule type" value="Genomic_DNA"/>
</dbReference>
<sequence>MNTISCIMAHELEVHAMGRWAPWAEPFCPCHEQKQQTSLPATMLRRTYSRKQTLPPFPVGWVYNTASK</sequence>
<accession>A0A9D4UD96</accession>
<dbReference type="AlphaFoldDB" id="A0A9D4UD96"/>
<gene>
    <name evidence="1" type="ORF">GOP47_0020083</name>
</gene>
<name>A0A9D4UD96_ADICA</name>
<organism evidence="1 2">
    <name type="scientific">Adiantum capillus-veneris</name>
    <name type="common">Maidenhair fern</name>
    <dbReference type="NCBI Taxonomy" id="13818"/>
    <lineage>
        <taxon>Eukaryota</taxon>
        <taxon>Viridiplantae</taxon>
        <taxon>Streptophyta</taxon>
        <taxon>Embryophyta</taxon>
        <taxon>Tracheophyta</taxon>
        <taxon>Polypodiopsida</taxon>
        <taxon>Polypodiidae</taxon>
        <taxon>Polypodiales</taxon>
        <taxon>Pteridineae</taxon>
        <taxon>Pteridaceae</taxon>
        <taxon>Vittarioideae</taxon>
        <taxon>Adiantum</taxon>
    </lineage>
</organism>